<keyword evidence="8" id="KW-1185">Reference proteome</keyword>
<dbReference type="InterPro" id="IPR014472">
    <property type="entry name" value="CHOPT"/>
</dbReference>
<comment type="subcellular location">
    <subcellularLocation>
        <location evidence="1">Membrane</location>
    </subcellularLocation>
</comment>
<dbReference type="Gene3D" id="1.20.120.1760">
    <property type="match status" value="1"/>
</dbReference>
<evidence type="ECO:0000256" key="4">
    <source>
        <dbReference type="ARBA" id="ARBA00023136"/>
    </source>
</evidence>
<feature type="transmembrane region" description="Helical" evidence="6">
    <location>
        <begin position="332"/>
        <end position="350"/>
    </location>
</feature>
<name>G7E7Z6_MIXOS</name>
<dbReference type="Pfam" id="PF01066">
    <property type="entry name" value="CDP-OH_P_transf"/>
    <property type="match status" value="1"/>
</dbReference>
<dbReference type="InterPro" id="IPR048254">
    <property type="entry name" value="CDP_ALCOHOL_P_TRANSF_CS"/>
</dbReference>
<protein>
    <recommendedName>
        <fullName evidence="9">Choline/ethanolaminephosphotransferase</fullName>
    </recommendedName>
</protein>
<dbReference type="Proteomes" id="UP000009131">
    <property type="component" value="Unassembled WGS sequence"/>
</dbReference>
<feature type="transmembrane region" description="Helical" evidence="6">
    <location>
        <begin position="84"/>
        <end position="103"/>
    </location>
</feature>
<proteinExistence type="inferred from homology"/>
<dbReference type="GO" id="GO:0008654">
    <property type="term" value="P:phospholipid biosynthetic process"/>
    <property type="evidence" value="ECO:0007669"/>
    <property type="project" value="InterPro"/>
</dbReference>
<dbReference type="EMBL" id="BABT02000165">
    <property type="protein sequence ID" value="GAA98956.1"/>
    <property type="molecule type" value="Genomic_DNA"/>
</dbReference>
<dbReference type="GO" id="GO:0016020">
    <property type="term" value="C:membrane"/>
    <property type="evidence" value="ECO:0007669"/>
    <property type="project" value="UniProtKB-SubCell"/>
</dbReference>
<dbReference type="PROSITE" id="PS00379">
    <property type="entry name" value="CDP_ALCOHOL_P_TRANSF"/>
    <property type="match status" value="1"/>
</dbReference>
<reference evidence="7 8" key="1">
    <citation type="journal article" date="2011" name="J. Gen. Appl. Microbiol.">
        <title>Draft genome sequencing of the enigmatic basidiomycete Mixia osmundae.</title>
        <authorList>
            <person name="Nishida H."/>
            <person name="Nagatsuka Y."/>
            <person name="Sugiyama J."/>
        </authorList>
    </citation>
    <scope>NUCLEOTIDE SEQUENCE [LARGE SCALE GENOMIC DNA]</scope>
    <source>
        <strain evidence="8">CBS 9802 / IAM 14324 / JCM 22182 / KY 12970</strain>
    </source>
</reference>
<evidence type="ECO:0000313" key="7">
    <source>
        <dbReference type="EMBL" id="GAA98956.1"/>
    </source>
</evidence>
<feature type="transmembrane region" description="Helical" evidence="6">
    <location>
        <begin position="58"/>
        <end position="78"/>
    </location>
</feature>
<keyword evidence="6" id="KW-1133">Transmembrane helix</keyword>
<dbReference type="InParanoid" id="G7E7Z6"/>
<organism evidence="7 8">
    <name type="scientific">Mixia osmundae (strain CBS 9802 / IAM 14324 / JCM 22182 / KY 12970)</name>
    <dbReference type="NCBI Taxonomy" id="764103"/>
    <lineage>
        <taxon>Eukaryota</taxon>
        <taxon>Fungi</taxon>
        <taxon>Dikarya</taxon>
        <taxon>Basidiomycota</taxon>
        <taxon>Pucciniomycotina</taxon>
        <taxon>Mixiomycetes</taxon>
        <taxon>Mixiales</taxon>
        <taxon>Mixiaceae</taxon>
        <taxon>Mixia</taxon>
    </lineage>
</organism>
<evidence type="ECO:0000313" key="8">
    <source>
        <dbReference type="Proteomes" id="UP000009131"/>
    </source>
</evidence>
<evidence type="ECO:0000256" key="1">
    <source>
        <dbReference type="ARBA" id="ARBA00004370"/>
    </source>
</evidence>
<keyword evidence="6" id="KW-0812">Transmembrane</keyword>
<reference evidence="7 8" key="2">
    <citation type="journal article" date="2012" name="Open Biol.">
        <title>Characteristics of nucleosomes and linker DNA regions on the genome of the basidiomycete Mixia osmundae revealed by mono- and dinucleosome mapping.</title>
        <authorList>
            <person name="Nishida H."/>
            <person name="Kondo S."/>
            <person name="Matsumoto T."/>
            <person name="Suzuki Y."/>
            <person name="Yoshikawa H."/>
            <person name="Taylor T.D."/>
            <person name="Sugiyama J."/>
        </authorList>
    </citation>
    <scope>NUCLEOTIDE SEQUENCE [LARGE SCALE GENOMIC DNA]</scope>
    <source>
        <strain evidence="8">CBS 9802 / IAM 14324 / JCM 22182 / KY 12970</strain>
    </source>
</reference>
<dbReference type="PIRSF" id="PIRSF015665">
    <property type="entry name" value="CHOPT"/>
    <property type="match status" value="1"/>
</dbReference>
<dbReference type="AlphaFoldDB" id="G7E7Z6"/>
<evidence type="ECO:0008006" key="9">
    <source>
        <dbReference type="Google" id="ProtNLM"/>
    </source>
</evidence>
<comment type="similarity">
    <text evidence="2 5">Belongs to the CDP-alcohol phosphatidyltransferase class-I family.</text>
</comment>
<dbReference type="InterPro" id="IPR043130">
    <property type="entry name" value="CDP-OH_PTrfase_TM_dom"/>
</dbReference>
<dbReference type="InterPro" id="IPR000462">
    <property type="entry name" value="CDP-OH_P_trans"/>
</dbReference>
<dbReference type="eggNOG" id="KOG2877">
    <property type="taxonomic scope" value="Eukaryota"/>
</dbReference>
<comment type="caution">
    <text evidence="7">The sequence shown here is derived from an EMBL/GenBank/DDBJ whole genome shotgun (WGS) entry which is preliminary data.</text>
</comment>
<dbReference type="GO" id="GO:0016780">
    <property type="term" value="F:phosphotransferase activity, for other substituted phosphate groups"/>
    <property type="evidence" value="ECO:0007669"/>
    <property type="project" value="InterPro"/>
</dbReference>
<evidence type="ECO:0000256" key="3">
    <source>
        <dbReference type="ARBA" id="ARBA00022679"/>
    </source>
</evidence>
<dbReference type="HOGENOM" id="CLU_035066_5_0_1"/>
<dbReference type="PANTHER" id="PTHR10414:SF77">
    <property type="entry name" value="CDP-ALCOHOL PHOSPHATIDYLTRANSFERASE FAMILY PROTEIN"/>
    <property type="match status" value="1"/>
</dbReference>
<gene>
    <name evidence="7" type="primary">Mo05644</name>
    <name evidence="7" type="ORF">E5Q_05644</name>
</gene>
<evidence type="ECO:0000256" key="5">
    <source>
        <dbReference type="RuleBase" id="RU003750"/>
    </source>
</evidence>
<feature type="transmembrane region" description="Helical" evidence="6">
    <location>
        <begin position="297"/>
        <end position="320"/>
    </location>
</feature>
<accession>G7E7Z6</accession>
<dbReference type="PANTHER" id="PTHR10414">
    <property type="entry name" value="ETHANOLAMINEPHOSPHOTRANSFERASE"/>
    <property type="match status" value="1"/>
</dbReference>
<dbReference type="STRING" id="764103.G7E7Z6"/>
<sequence length="420" mass="46657">MVVRPARWTDDYLDQEHLLALREYRYSAVDLSPVSRYILRPWWEWVAARMPIWLAPNAITLIGFMAIVFNVICVIVFLPDLEGPAPAILYFSFAAGLFFYQTMDNVDGKQARKTGTSSPLGELFDHGIDSLNCALGGLVQAAAVGMGHTPLAAGMVVLACWPMYLSAWEEYHTGTLYLGVINGPTEGLLLAMGVMLISAFQGPWFWQTTADEALPGFLSSMVGADTRLEEVFMILVLLALFVGHAPACLYNVYQVRNKHNLPYFDAVYQIMPMLVFTTSSLLWIISPYSSLLVDEYMVEFALLLCPIFGQISTKIILAHLTKGEFPMITPAVWPLVAGCILVNLPILGLPELFTPILEQSFLHIGLAVSALTYTRSSLEIVDRFCSFLEISCLSIPYPGKPPAQHRRVATMDRTIHVHAT</sequence>
<evidence type="ECO:0000256" key="6">
    <source>
        <dbReference type="SAM" id="Phobius"/>
    </source>
</evidence>
<keyword evidence="4 6" id="KW-0472">Membrane</keyword>
<evidence type="ECO:0000256" key="2">
    <source>
        <dbReference type="ARBA" id="ARBA00010441"/>
    </source>
</evidence>
<dbReference type="OrthoDB" id="196717at2759"/>
<feature type="transmembrane region" description="Helical" evidence="6">
    <location>
        <begin position="265"/>
        <end position="285"/>
    </location>
</feature>
<keyword evidence="3 5" id="KW-0808">Transferase</keyword>
<feature type="transmembrane region" description="Helical" evidence="6">
    <location>
        <begin position="231"/>
        <end position="253"/>
    </location>
</feature>